<accession>E8QYS1</accession>
<name>E8QYS1_ISOPI</name>
<dbReference type="InterPro" id="IPR011453">
    <property type="entry name" value="DUF1559"/>
</dbReference>
<dbReference type="KEGG" id="ipa:Isop_0452"/>
<dbReference type="PANTHER" id="PTHR30093:SF2">
    <property type="entry name" value="TYPE II SECRETION SYSTEM PROTEIN H"/>
    <property type="match status" value="1"/>
</dbReference>
<dbReference type="NCBIfam" id="TIGR04294">
    <property type="entry name" value="pre_pil_HX9DG"/>
    <property type="match status" value="1"/>
</dbReference>
<dbReference type="PROSITE" id="PS00409">
    <property type="entry name" value="PROKAR_NTER_METHYL"/>
    <property type="match status" value="1"/>
</dbReference>
<evidence type="ECO:0000313" key="4">
    <source>
        <dbReference type="Proteomes" id="UP000008631"/>
    </source>
</evidence>
<dbReference type="Pfam" id="PF07963">
    <property type="entry name" value="N_methyl"/>
    <property type="match status" value="1"/>
</dbReference>
<dbReference type="HOGENOM" id="CLU_445348_0_0_0"/>
<sequence length="613" mass="67722">MYTIFFFKNEVSSFSSVLCETSDYFFRLTRESEHEPFVVNAIVQKEGGQDYRKFQISLDLQVDSLIKAAFTISMVPIKTILGHPSFRIVKTSESLSAEGEPQVKFEFRCDDPSHWVGDGSVTLLPNSDWAIAEYDVKLLPRGIREGTPAGMREKARIRYQRGPKGEILPKEIVSQFVPSKGAAEEYIHQFETFEPTKVADSQFKLSQFGLPDSLLDFEPGGEPAWPTWSIWAGLAVVALLVSIVLRVVALRSNRVASLSAARSGFTLIELLVVIAVIAALIALLLPAVQSAREAARRAQCANHLKQFGLGLQNYHDVFGCLPPGRIKSYDPRYSGPNPPCTSLLIDKSLHVFILPFVEQTPLHNAINQNLTVFGVENRTIHTVSVGIYACPSDPDSGRPREMAFEGRFTPDDLLSPDTRLQMVFTSYVGCMGTLRTHGFPLPWDNCVVPPMRFAQMNGVFHDLSPVTLAMVRDGLSHTLFVSEKATTLLRELDALDPSLSKRFGWYVAGNWGDTVFTTMYPPNAPKKLSRVATLGWIHSASSLHPGGLNALMGDGSVRFVKETISSWPNNVASGLPVGASEHSQGWWENVPASGVWQMLSTRNGGEIISAEDY</sequence>
<dbReference type="InterPro" id="IPR027558">
    <property type="entry name" value="Pre_pil_HX9DG_C"/>
</dbReference>
<organism evidence="3 4">
    <name type="scientific">Isosphaera pallida (strain ATCC 43644 / DSM 9630 / IS1B)</name>
    <dbReference type="NCBI Taxonomy" id="575540"/>
    <lineage>
        <taxon>Bacteria</taxon>
        <taxon>Pseudomonadati</taxon>
        <taxon>Planctomycetota</taxon>
        <taxon>Planctomycetia</taxon>
        <taxon>Isosphaerales</taxon>
        <taxon>Isosphaeraceae</taxon>
        <taxon>Isosphaera</taxon>
    </lineage>
</organism>
<keyword evidence="1" id="KW-1133">Transmembrane helix</keyword>
<keyword evidence="4" id="KW-1185">Reference proteome</keyword>
<dbReference type="Gene3D" id="3.30.700.10">
    <property type="entry name" value="Glycoprotein, Type 4 Pilin"/>
    <property type="match status" value="1"/>
</dbReference>
<dbReference type="Pfam" id="PF07596">
    <property type="entry name" value="SBP_bac_10"/>
    <property type="match status" value="1"/>
</dbReference>
<keyword evidence="1" id="KW-0812">Transmembrane</keyword>
<dbReference type="AlphaFoldDB" id="E8QYS1"/>
<dbReference type="Proteomes" id="UP000008631">
    <property type="component" value="Chromosome"/>
</dbReference>
<gene>
    <name evidence="3" type="ordered locus">Isop_0452</name>
</gene>
<dbReference type="InterPro" id="IPR012902">
    <property type="entry name" value="N_methyl_site"/>
</dbReference>
<feature type="transmembrane region" description="Helical" evidence="1">
    <location>
        <begin position="270"/>
        <end position="288"/>
    </location>
</feature>
<feature type="transmembrane region" description="Helical" evidence="1">
    <location>
        <begin position="228"/>
        <end position="249"/>
    </location>
</feature>
<feature type="domain" description="DUF1559" evidence="2">
    <location>
        <begin position="289"/>
        <end position="564"/>
    </location>
</feature>
<reference evidence="3 4" key="2">
    <citation type="journal article" date="2011" name="Stand. Genomic Sci.">
        <title>Complete genome sequence of Isosphaera pallida type strain (IS1B).</title>
        <authorList>
            <consortium name="US DOE Joint Genome Institute (JGI-PGF)"/>
            <person name="Goker M."/>
            <person name="Cleland D."/>
            <person name="Saunders E."/>
            <person name="Lapidus A."/>
            <person name="Nolan M."/>
            <person name="Lucas S."/>
            <person name="Hammon N."/>
            <person name="Deshpande S."/>
            <person name="Cheng J.F."/>
            <person name="Tapia R."/>
            <person name="Han C."/>
            <person name="Goodwin L."/>
            <person name="Pitluck S."/>
            <person name="Liolios K."/>
            <person name="Pagani I."/>
            <person name="Ivanova N."/>
            <person name="Mavromatis K."/>
            <person name="Pati A."/>
            <person name="Chen A."/>
            <person name="Palaniappan K."/>
            <person name="Land M."/>
            <person name="Hauser L."/>
            <person name="Chang Y.J."/>
            <person name="Jeffries C.D."/>
            <person name="Detter J.C."/>
            <person name="Beck B."/>
            <person name="Woyke T."/>
            <person name="Bristow J."/>
            <person name="Eisen J.A."/>
            <person name="Markowitz V."/>
            <person name="Hugenholtz P."/>
            <person name="Kyrpides N.C."/>
            <person name="Klenk H.P."/>
        </authorList>
    </citation>
    <scope>NUCLEOTIDE SEQUENCE [LARGE SCALE GENOMIC DNA]</scope>
    <source>
        <strain evidence="4">ATCC 43644 / DSM 9630 / IS1B</strain>
    </source>
</reference>
<dbReference type="eggNOG" id="COG2165">
    <property type="taxonomic scope" value="Bacteria"/>
</dbReference>
<keyword evidence="1" id="KW-0472">Membrane</keyword>
<evidence type="ECO:0000259" key="2">
    <source>
        <dbReference type="Pfam" id="PF07596"/>
    </source>
</evidence>
<dbReference type="EMBL" id="CP002353">
    <property type="protein sequence ID" value="ADV61047.1"/>
    <property type="molecule type" value="Genomic_DNA"/>
</dbReference>
<dbReference type="STRING" id="575540.Isop_0452"/>
<dbReference type="PANTHER" id="PTHR30093">
    <property type="entry name" value="GENERAL SECRETION PATHWAY PROTEIN G"/>
    <property type="match status" value="1"/>
</dbReference>
<dbReference type="NCBIfam" id="TIGR02532">
    <property type="entry name" value="IV_pilin_GFxxxE"/>
    <property type="match status" value="1"/>
</dbReference>
<proteinExistence type="predicted"/>
<dbReference type="SUPFAM" id="SSF54523">
    <property type="entry name" value="Pili subunits"/>
    <property type="match status" value="1"/>
</dbReference>
<evidence type="ECO:0000256" key="1">
    <source>
        <dbReference type="SAM" id="Phobius"/>
    </source>
</evidence>
<reference key="1">
    <citation type="submission" date="2010-11" db="EMBL/GenBank/DDBJ databases">
        <title>The complete sequence of chromosome of Isophaera pallida ATCC 43644.</title>
        <authorList>
            <consortium name="US DOE Joint Genome Institute (JGI-PGF)"/>
            <person name="Lucas S."/>
            <person name="Copeland A."/>
            <person name="Lapidus A."/>
            <person name="Bruce D."/>
            <person name="Goodwin L."/>
            <person name="Pitluck S."/>
            <person name="Kyrpides N."/>
            <person name="Mavromatis K."/>
            <person name="Pagani I."/>
            <person name="Ivanova N."/>
            <person name="Saunders E."/>
            <person name="Brettin T."/>
            <person name="Detter J.C."/>
            <person name="Han C."/>
            <person name="Tapia R."/>
            <person name="Land M."/>
            <person name="Hauser L."/>
            <person name="Markowitz V."/>
            <person name="Cheng J.-F."/>
            <person name="Hugenholtz P."/>
            <person name="Woyke T."/>
            <person name="Wu D."/>
            <person name="Eisen J.A."/>
        </authorList>
    </citation>
    <scope>NUCLEOTIDE SEQUENCE</scope>
    <source>
        <strain>ATCC 43644</strain>
    </source>
</reference>
<protein>
    <recommendedName>
        <fullName evidence="2">DUF1559 domain-containing protein</fullName>
    </recommendedName>
</protein>
<dbReference type="InterPro" id="IPR045584">
    <property type="entry name" value="Pilin-like"/>
</dbReference>
<dbReference type="InParanoid" id="E8QYS1"/>
<evidence type="ECO:0000313" key="3">
    <source>
        <dbReference type="EMBL" id="ADV61047.1"/>
    </source>
</evidence>